<evidence type="ECO:0000259" key="2">
    <source>
        <dbReference type="Pfam" id="PF07978"/>
    </source>
</evidence>
<keyword evidence="1" id="KW-0732">Signal</keyword>
<protein>
    <submittedName>
        <fullName evidence="3">NIPSNAP protein</fullName>
    </submittedName>
</protein>
<keyword evidence="4" id="KW-1185">Reference proteome</keyword>
<dbReference type="AlphaFoldDB" id="A0A1I3L9S3"/>
<dbReference type="SUPFAM" id="SSF54909">
    <property type="entry name" value="Dimeric alpha+beta barrel"/>
    <property type="match status" value="2"/>
</dbReference>
<proteinExistence type="predicted"/>
<gene>
    <name evidence="3" type="ORF">SAMN05421753_112178</name>
</gene>
<evidence type="ECO:0000313" key="4">
    <source>
        <dbReference type="Proteomes" id="UP000199518"/>
    </source>
</evidence>
<dbReference type="InterPro" id="IPR011008">
    <property type="entry name" value="Dimeric_a/b-barrel"/>
</dbReference>
<accession>A0A1I3L9S3</accession>
<dbReference type="EMBL" id="FOQD01000012">
    <property type="protein sequence ID" value="SFI81145.1"/>
    <property type="molecule type" value="Genomic_DNA"/>
</dbReference>
<evidence type="ECO:0000313" key="3">
    <source>
        <dbReference type="EMBL" id="SFI81145.1"/>
    </source>
</evidence>
<reference evidence="4" key="1">
    <citation type="submission" date="2016-10" db="EMBL/GenBank/DDBJ databases">
        <authorList>
            <person name="Varghese N."/>
            <person name="Submissions S."/>
        </authorList>
    </citation>
    <scope>NUCLEOTIDE SEQUENCE [LARGE SCALE GENOMIC DNA]</scope>
    <source>
        <strain evidence="4">DSM 26348</strain>
    </source>
</reference>
<dbReference type="Proteomes" id="UP000199518">
    <property type="component" value="Unassembled WGS sequence"/>
</dbReference>
<dbReference type="Pfam" id="PF07978">
    <property type="entry name" value="NIPSNAP"/>
    <property type="match status" value="2"/>
</dbReference>
<dbReference type="RefSeq" id="WP_217647116.1">
    <property type="nucleotide sequence ID" value="NZ_FOQD01000012.1"/>
</dbReference>
<name>A0A1I3L9S3_9PLAN</name>
<organism evidence="3 4">
    <name type="scientific">Planctomicrobium piriforme</name>
    <dbReference type="NCBI Taxonomy" id="1576369"/>
    <lineage>
        <taxon>Bacteria</taxon>
        <taxon>Pseudomonadati</taxon>
        <taxon>Planctomycetota</taxon>
        <taxon>Planctomycetia</taxon>
        <taxon>Planctomycetales</taxon>
        <taxon>Planctomycetaceae</taxon>
        <taxon>Planctomicrobium</taxon>
    </lineage>
</organism>
<evidence type="ECO:0000256" key="1">
    <source>
        <dbReference type="SAM" id="SignalP"/>
    </source>
</evidence>
<feature type="domain" description="NIPSNAP" evidence="2">
    <location>
        <begin position="151"/>
        <end position="256"/>
    </location>
</feature>
<dbReference type="Gene3D" id="3.30.70.100">
    <property type="match status" value="2"/>
</dbReference>
<sequence length="258" mass="29026">MLVLRSAALLAVCLTWGLWTAVSTARAADAEPVYELRVYTCEPGKLPALEERFRDHTMRLFEKHGMKNLAYWEPLDGPEAETTLIYILEHASRDAATKSWAAFRADPEWKQVAAASEQNHGKILAKPPTATFMAKTDYSPAIGLPVADKVYELRTYTAAEGKLDALNTRFRDYTVRLFDKYGMPSYGYWVPLDPPQSGDTLLYFLEHTSRDSAAASFKAFAADPEWKQAFTESQKNGSLTAKKPESQFLKLVDFSPRK</sequence>
<feature type="domain" description="NIPSNAP" evidence="2">
    <location>
        <begin position="34"/>
        <end position="124"/>
    </location>
</feature>
<dbReference type="InterPro" id="IPR012577">
    <property type="entry name" value="NIPSNAP"/>
</dbReference>
<dbReference type="STRING" id="1576369.SAMN05421753_112178"/>
<feature type="chain" id="PRO_5011767636" evidence="1">
    <location>
        <begin position="28"/>
        <end position="258"/>
    </location>
</feature>
<feature type="signal peptide" evidence="1">
    <location>
        <begin position="1"/>
        <end position="27"/>
    </location>
</feature>